<dbReference type="EMBL" id="CADCTM010000888">
    <property type="protein sequence ID" value="CAA9301289.1"/>
    <property type="molecule type" value="Genomic_DNA"/>
</dbReference>
<organism evidence="1">
    <name type="scientific">uncultured Coleofasciculus sp</name>
    <dbReference type="NCBI Taxonomy" id="1267456"/>
    <lineage>
        <taxon>Bacteria</taxon>
        <taxon>Bacillati</taxon>
        <taxon>Cyanobacteriota</taxon>
        <taxon>Cyanophyceae</taxon>
        <taxon>Coleofasciculales</taxon>
        <taxon>Coleofasciculaceae</taxon>
        <taxon>Coleofasciculus</taxon>
        <taxon>environmental samples</taxon>
    </lineage>
</organism>
<dbReference type="AlphaFoldDB" id="A0A6J4KBV2"/>
<name>A0A6J4KBV2_9CYAN</name>
<gene>
    <name evidence="1" type="ORF">AVDCRST_MAG92-5098</name>
</gene>
<reference evidence="1" key="1">
    <citation type="submission" date="2020-02" db="EMBL/GenBank/DDBJ databases">
        <authorList>
            <person name="Meier V. D."/>
        </authorList>
    </citation>
    <scope>NUCLEOTIDE SEQUENCE</scope>
    <source>
        <strain evidence="1">AVDCRST_MAG92</strain>
    </source>
</reference>
<sequence>MVRAAVYCIVIICVSVIHKSVKAGLALLTSSNQHFELQNLPQKVCL</sequence>
<proteinExistence type="predicted"/>
<evidence type="ECO:0000313" key="1">
    <source>
        <dbReference type="EMBL" id="CAA9301289.1"/>
    </source>
</evidence>
<accession>A0A6J4KBV2</accession>
<protein>
    <submittedName>
        <fullName evidence="1">Uncharacterized protein</fullName>
    </submittedName>
</protein>